<proteinExistence type="predicted"/>
<dbReference type="OrthoDB" id="8083758at2"/>
<dbReference type="EMBL" id="RXFT01000024">
    <property type="protein sequence ID" value="RUR71747.1"/>
    <property type="molecule type" value="Genomic_DNA"/>
</dbReference>
<sequence length="141" mass="15440">MIWFDAALEQAVGAEPLRRGLSTLLEVNCDAVKVVHDITEMRNDDPATCLVDSRSGEAFSQIISIYLTIPIPERGILDGASRLAKLLQVRLLLADDESQDPYAFILVSTAGSMTKVEVDAEELDLNNRYVIFEPNGNSAST</sequence>
<evidence type="ECO:0000313" key="2">
    <source>
        <dbReference type="Proteomes" id="UP000281118"/>
    </source>
</evidence>
<accession>A0A3S1A7U7</accession>
<protein>
    <submittedName>
        <fullName evidence="1">Uncharacterized protein</fullName>
    </submittedName>
</protein>
<name>A0A3S1A7U7_9BURK</name>
<dbReference type="RefSeq" id="WP_126025806.1">
    <property type="nucleotide sequence ID" value="NZ_RXFT01000024.1"/>
</dbReference>
<organism evidence="1 2">
    <name type="scientific">Variovorax guangxiensis</name>
    <dbReference type="NCBI Taxonomy" id="1775474"/>
    <lineage>
        <taxon>Bacteria</taxon>
        <taxon>Pseudomonadati</taxon>
        <taxon>Pseudomonadota</taxon>
        <taxon>Betaproteobacteria</taxon>
        <taxon>Burkholderiales</taxon>
        <taxon>Comamonadaceae</taxon>
        <taxon>Variovorax</taxon>
    </lineage>
</organism>
<reference evidence="1 2" key="1">
    <citation type="submission" date="2018-12" db="EMBL/GenBank/DDBJ databases">
        <title>The genome sequences of Variovorax guangxiensis DSM 27352.</title>
        <authorList>
            <person name="Gao J."/>
            <person name="Sun J."/>
        </authorList>
    </citation>
    <scope>NUCLEOTIDE SEQUENCE [LARGE SCALE GENOMIC DNA]</scope>
    <source>
        <strain evidence="1 2">DSM 27352</strain>
    </source>
</reference>
<comment type="caution">
    <text evidence="1">The sequence shown here is derived from an EMBL/GenBank/DDBJ whole genome shotgun (WGS) entry which is preliminary data.</text>
</comment>
<evidence type="ECO:0000313" key="1">
    <source>
        <dbReference type="EMBL" id="RUR71747.1"/>
    </source>
</evidence>
<dbReference type="Proteomes" id="UP000281118">
    <property type="component" value="Unassembled WGS sequence"/>
</dbReference>
<gene>
    <name evidence="1" type="ORF">EJP67_32355</name>
</gene>
<dbReference type="AlphaFoldDB" id="A0A3S1A7U7"/>